<evidence type="ECO:0000313" key="1">
    <source>
        <dbReference type="EMBL" id="KYO29112.1"/>
    </source>
</evidence>
<name>A0A151MX83_ALLMI</name>
<gene>
    <name evidence="1" type="primary">CDC20B-1</name>
    <name evidence="1" type="ORF">Y1Q_0009906</name>
</gene>
<proteinExistence type="predicted"/>
<accession>A0A151MX83</accession>
<organism evidence="1 2">
    <name type="scientific">Alligator mississippiensis</name>
    <name type="common">American alligator</name>
    <dbReference type="NCBI Taxonomy" id="8496"/>
    <lineage>
        <taxon>Eukaryota</taxon>
        <taxon>Metazoa</taxon>
        <taxon>Chordata</taxon>
        <taxon>Craniata</taxon>
        <taxon>Vertebrata</taxon>
        <taxon>Euteleostomi</taxon>
        <taxon>Archelosauria</taxon>
        <taxon>Archosauria</taxon>
        <taxon>Crocodylia</taxon>
        <taxon>Alligatoridae</taxon>
        <taxon>Alligatorinae</taxon>
        <taxon>Alligator</taxon>
    </lineage>
</organism>
<comment type="caution">
    <text evidence="1">The sequence shown here is derived from an EMBL/GenBank/DDBJ whole genome shotgun (WGS) entry which is preliminary data.</text>
</comment>
<reference evidence="1 2" key="1">
    <citation type="journal article" date="2012" name="Genome Biol.">
        <title>Sequencing three crocodilian genomes to illuminate the evolution of archosaurs and amniotes.</title>
        <authorList>
            <person name="St John J.A."/>
            <person name="Braun E.L."/>
            <person name="Isberg S.R."/>
            <person name="Miles L.G."/>
            <person name="Chong A.Y."/>
            <person name="Gongora J."/>
            <person name="Dalzell P."/>
            <person name="Moran C."/>
            <person name="Bed'hom B."/>
            <person name="Abzhanov A."/>
            <person name="Burgess S.C."/>
            <person name="Cooksey A.M."/>
            <person name="Castoe T.A."/>
            <person name="Crawford N.G."/>
            <person name="Densmore L.D."/>
            <person name="Drew J.C."/>
            <person name="Edwards S.V."/>
            <person name="Faircloth B.C."/>
            <person name="Fujita M.K."/>
            <person name="Greenwold M.J."/>
            <person name="Hoffmann F.G."/>
            <person name="Howard J.M."/>
            <person name="Iguchi T."/>
            <person name="Janes D.E."/>
            <person name="Khan S.Y."/>
            <person name="Kohno S."/>
            <person name="de Koning A.J."/>
            <person name="Lance S.L."/>
            <person name="McCarthy F.M."/>
            <person name="McCormack J.E."/>
            <person name="Merchant M.E."/>
            <person name="Peterson D.G."/>
            <person name="Pollock D.D."/>
            <person name="Pourmand N."/>
            <person name="Raney B.J."/>
            <person name="Roessler K.A."/>
            <person name="Sanford J.R."/>
            <person name="Sawyer R.H."/>
            <person name="Schmidt C.J."/>
            <person name="Triplett E.W."/>
            <person name="Tuberville T.D."/>
            <person name="Venegas-Anaya M."/>
            <person name="Howard J.T."/>
            <person name="Jarvis E.D."/>
            <person name="Guillette L.J.Jr."/>
            <person name="Glenn T.C."/>
            <person name="Green R.E."/>
            <person name="Ray D.A."/>
        </authorList>
    </citation>
    <scope>NUCLEOTIDE SEQUENCE [LARGE SCALE GENOMIC DNA]</scope>
    <source>
        <strain evidence="1">KSC_2009_1</strain>
    </source>
</reference>
<dbReference type="Proteomes" id="UP000050525">
    <property type="component" value="Unassembled WGS sequence"/>
</dbReference>
<sequence>MPPSTMLCNTVDFGDGACPKDHSCVTRWEAAAHQSCSWDHPRALKRIPGISIGTTPDFGKTTYSRFKSSIVKKLTSSVPVASSPISTRWQQAHVRSEAEQTFTECRPINLSPSDGSELTRTPEEITKIPEPVINMNARYHKAYREDSQGRNKRPAESTNEQDIIHGHQDMIWQPFAMGHGFLPLYQQLALPHRVSYCTLYLSTVLDWATDFQVADGDEATQDTMDARVLWHHLQTMKH</sequence>
<dbReference type="GO" id="GO:0051301">
    <property type="term" value="P:cell division"/>
    <property type="evidence" value="ECO:0007669"/>
    <property type="project" value="UniProtKB-KW"/>
</dbReference>
<dbReference type="EMBL" id="AKHW03004724">
    <property type="protein sequence ID" value="KYO29112.1"/>
    <property type="molecule type" value="Genomic_DNA"/>
</dbReference>
<protein>
    <submittedName>
        <fullName evidence="1">Cell division cycle 20-like protein B isoform D</fullName>
    </submittedName>
</protein>
<keyword evidence="2" id="KW-1185">Reference proteome</keyword>
<dbReference type="AlphaFoldDB" id="A0A151MX83"/>
<evidence type="ECO:0000313" key="2">
    <source>
        <dbReference type="Proteomes" id="UP000050525"/>
    </source>
</evidence>